<evidence type="ECO:0000313" key="2">
    <source>
        <dbReference type="Proteomes" id="UP000006177"/>
    </source>
</evidence>
<proteinExistence type="predicted"/>
<evidence type="ECO:0000313" key="1">
    <source>
        <dbReference type="EMBL" id="AFS52948.1"/>
    </source>
</evidence>
<dbReference type="EMBL" id="CP002919">
    <property type="protein sequence ID" value="AFS52948.1"/>
    <property type="molecule type" value="Genomic_DNA"/>
</dbReference>
<dbReference type="PATRIC" id="fig|1048260.3.peg.771"/>
<name>J9ZAN3_LEPFM</name>
<protein>
    <submittedName>
        <fullName evidence="1">Uncharacterized protein</fullName>
    </submittedName>
</protein>
<dbReference type="AlphaFoldDB" id="J9ZAN3"/>
<dbReference type="STRING" id="1048260.LFML04_0713"/>
<sequence length="168" mass="19625">MPSCLTCLKFRSDFCEEWDQKVPLEYRETGCEKASPETDPQSFREAFGKVSTMEELLTLTERWNAGNVSDDLWELFQAAHLRLVNSGQKPLFHFIRMKLVYGWCLDHVPFFQGSAKRIRVDAVAEACGITEDQAQECLEQLYKEGTLKMEKTRKKESLFWLEVKYDRP</sequence>
<accession>J9ZAN3</accession>
<dbReference type="RefSeq" id="WP_014960458.1">
    <property type="nucleotide sequence ID" value="NC_018649.1"/>
</dbReference>
<dbReference type="HOGENOM" id="CLU_1584444_0_0_0"/>
<dbReference type="Proteomes" id="UP000006177">
    <property type="component" value="Chromosome"/>
</dbReference>
<reference evidence="1 2" key="1">
    <citation type="journal article" date="2011" name="J. Microbiol.">
        <title>Complete genome of Leptospirillum ferriphilum ML-04 provides insight into its physiology and environmental adaptation.</title>
        <authorList>
            <person name="Mi S."/>
            <person name="Song J."/>
            <person name="Lin J."/>
            <person name="Che Y."/>
            <person name="Zheng H."/>
            <person name="Lin J."/>
        </authorList>
    </citation>
    <scope>NUCLEOTIDE SEQUENCE [LARGE SCALE GENOMIC DNA]</scope>
    <source>
        <strain evidence="1 2">ML-04</strain>
    </source>
</reference>
<gene>
    <name evidence="1" type="ordered locus">LFML04_0713</name>
</gene>
<organism evidence="1 2">
    <name type="scientific">Leptospirillum ferriphilum (strain ML-04)</name>
    <dbReference type="NCBI Taxonomy" id="1048260"/>
    <lineage>
        <taxon>Bacteria</taxon>
        <taxon>Pseudomonadati</taxon>
        <taxon>Nitrospirota</taxon>
        <taxon>Nitrospiria</taxon>
        <taxon>Nitrospirales</taxon>
        <taxon>Nitrospiraceae</taxon>
        <taxon>Leptospirillum</taxon>
    </lineage>
</organism>
<dbReference type="KEGG" id="lfi:LFML04_0713"/>
<dbReference type="Gene3D" id="1.10.10.10">
    <property type="entry name" value="Winged helix-like DNA-binding domain superfamily/Winged helix DNA-binding domain"/>
    <property type="match status" value="1"/>
</dbReference>
<dbReference type="InterPro" id="IPR036388">
    <property type="entry name" value="WH-like_DNA-bd_sf"/>
</dbReference>